<evidence type="ECO:0000313" key="2">
    <source>
        <dbReference type="Proteomes" id="UP000814140"/>
    </source>
</evidence>
<dbReference type="EMBL" id="MU277222">
    <property type="protein sequence ID" value="KAI0059974.1"/>
    <property type="molecule type" value="Genomic_DNA"/>
</dbReference>
<reference evidence="1" key="2">
    <citation type="journal article" date="2022" name="New Phytol.">
        <title>Evolutionary transition to the ectomycorrhizal habit in the genomes of a hyperdiverse lineage of mushroom-forming fungi.</title>
        <authorList>
            <person name="Looney B."/>
            <person name="Miyauchi S."/>
            <person name="Morin E."/>
            <person name="Drula E."/>
            <person name="Courty P.E."/>
            <person name="Kohler A."/>
            <person name="Kuo A."/>
            <person name="LaButti K."/>
            <person name="Pangilinan J."/>
            <person name="Lipzen A."/>
            <person name="Riley R."/>
            <person name="Andreopoulos W."/>
            <person name="He G."/>
            <person name="Johnson J."/>
            <person name="Nolan M."/>
            <person name="Tritt A."/>
            <person name="Barry K.W."/>
            <person name="Grigoriev I.V."/>
            <person name="Nagy L.G."/>
            <person name="Hibbett D."/>
            <person name="Henrissat B."/>
            <person name="Matheny P.B."/>
            <person name="Labbe J."/>
            <person name="Martin F.M."/>
        </authorList>
    </citation>
    <scope>NUCLEOTIDE SEQUENCE</scope>
    <source>
        <strain evidence="1">HHB10654</strain>
    </source>
</reference>
<protein>
    <submittedName>
        <fullName evidence="1">Cytochrome P450</fullName>
    </submittedName>
</protein>
<evidence type="ECO:0000313" key="1">
    <source>
        <dbReference type="EMBL" id="KAI0059974.1"/>
    </source>
</evidence>
<keyword evidence="2" id="KW-1185">Reference proteome</keyword>
<gene>
    <name evidence="1" type="ORF">BV25DRAFT_1918098</name>
</gene>
<accession>A0ACB8STZ4</accession>
<dbReference type="Proteomes" id="UP000814140">
    <property type="component" value="Unassembled WGS sequence"/>
</dbReference>
<proteinExistence type="predicted"/>
<name>A0ACB8STZ4_9AGAM</name>
<reference evidence="1" key="1">
    <citation type="submission" date="2021-03" db="EMBL/GenBank/DDBJ databases">
        <authorList>
            <consortium name="DOE Joint Genome Institute"/>
            <person name="Ahrendt S."/>
            <person name="Looney B.P."/>
            <person name="Miyauchi S."/>
            <person name="Morin E."/>
            <person name="Drula E."/>
            <person name="Courty P.E."/>
            <person name="Chicoki N."/>
            <person name="Fauchery L."/>
            <person name="Kohler A."/>
            <person name="Kuo A."/>
            <person name="Labutti K."/>
            <person name="Pangilinan J."/>
            <person name="Lipzen A."/>
            <person name="Riley R."/>
            <person name="Andreopoulos W."/>
            <person name="He G."/>
            <person name="Johnson J."/>
            <person name="Barry K.W."/>
            <person name="Grigoriev I.V."/>
            <person name="Nagy L."/>
            <person name="Hibbett D."/>
            <person name="Henrissat B."/>
            <person name="Matheny P.B."/>
            <person name="Labbe J."/>
            <person name="Martin F."/>
        </authorList>
    </citation>
    <scope>NUCLEOTIDE SEQUENCE</scope>
    <source>
        <strain evidence="1">HHB10654</strain>
    </source>
</reference>
<comment type="caution">
    <text evidence="1">The sequence shown here is derived from an EMBL/GenBank/DDBJ whole genome shotgun (WGS) entry which is preliminary data.</text>
</comment>
<organism evidence="1 2">
    <name type="scientific">Artomyces pyxidatus</name>
    <dbReference type="NCBI Taxonomy" id="48021"/>
    <lineage>
        <taxon>Eukaryota</taxon>
        <taxon>Fungi</taxon>
        <taxon>Dikarya</taxon>
        <taxon>Basidiomycota</taxon>
        <taxon>Agaricomycotina</taxon>
        <taxon>Agaricomycetes</taxon>
        <taxon>Russulales</taxon>
        <taxon>Auriscalpiaceae</taxon>
        <taxon>Artomyces</taxon>
    </lineage>
</organism>
<sequence length="508" mass="58069">MHFLEPTITPPSFRQRYRKRTSDLDKIPTLGYSAPFLSYLTAYRLNTDGHELLAEGYEKYKPGLFKIAMWNRWFVMATGQELVDDIGKAPEDVLSMRHAMHYFFQTAFTMGSQCTRDPYHIPIIRSQLTRKIASVYNVVHEEVVAAFSSAIPIEGSEWTRLFPQKTVERIICRTSNRVYVGGPACFDENYQELNIEFATNVMRLARKINKFPKILHPIVGPFVSKLSSQLRRQTRYLEPIVEERLRQLRENGDAWEKPNDMLMWLMEAAKGDELSTRNLARRIFAVNFASIHTSSKTFIYVLYELAANPQYLQPLRDEVEAIVAVDGWTKAAISKMRRIDSFVRESQRLHGVNIGTSLYLIPDAVSHDMHIASLRRLALKPFTFSNGITVPAGTIVACNTKAVHHDPANYDRPDTFDPFRFVHLPKEEAAKHQMVNTSTEHLAFGYGVHACPGRFFVSNELKTMLAHVVVTYDVKFEEGQEFPPDRFAGEQVSPGAAAVMFRRRQPAA</sequence>